<keyword evidence="1" id="KW-1133">Transmembrane helix</keyword>
<dbReference type="EMBL" id="JAYMYR010000003">
    <property type="protein sequence ID" value="KAK7373806.1"/>
    <property type="molecule type" value="Genomic_DNA"/>
</dbReference>
<name>A0AAN9RIA5_PHACN</name>
<comment type="caution">
    <text evidence="2">The sequence shown here is derived from an EMBL/GenBank/DDBJ whole genome shotgun (WGS) entry which is preliminary data.</text>
</comment>
<reference evidence="2 3" key="1">
    <citation type="submission" date="2024-01" db="EMBL/GenBank/DDBJ databases">
        <title>The genomes of 5 underutilized Papilionoideae crops provide insights into root nodulation and disease resistanc.</title>
        <authorList>
            <person name="Jiang F."/>
        </authorList>
    </citation>
    <scope>NUCLEOTIDE SEQUENCE [LARGE SCALE GENOMIC DNA]</scope>
    <source>
        <strain evidence="2">JINMINGXINNONG_FW02</strain>
        <tissue evidence="2">Leaves</tissue>
    </source>
</reference>
<evidence type="ECO:0000256" key="1">
    <source>
        <dbReference type="SAM" id="Phobius"/>
    </source>
</evidence>
<feature type="transmembrane region" description="Helical" evidence="1">
    <location>
        <begin position="64"/>
        <end position="84"/>
    </location>
</feature>
<evidence type="ECO:0000313" key="2">
    <source>
        <dbReference type="EMBL" id="KAK7373806.1"/>
    </source>
</evidence>
<keyword evidence="3" id="KW-1185">Reference proteome</keyword>
<gene>
    <name evidence="2" type="ORF">VNO80_07226</name>
</gene>
<accession>A0AAN9RIA5</accession>
<dbReference type="AlphaFoldDB" id="A0AAN9RIA5"/>
<keyword evidence="1" id="KW-0812">Transmembrane</keyword>
<keyword evidence="1" id="KW-0472">Membrane</keyword>
<evidence type="ECO:0000313" key="3">
    <source>
        <dbReference type="Proteomes" id="UP001374584"/>
    </source>
</evidence>
<organism evidence="2 3">
    <name type="scientific">Phaseolus coccineus</name>
    <name type="common">Scarlet runner bean</name>
    <name type="synonym">Phaseolus multiflorus</name>
    <dbReference type="NCBI Taxonomy" id="3886"/>
    <lineage>
        <taxon>Eukaryota</taxon>
        <taxon>Viridiplantae</taxon>
        <taxon>Streptophyta</taxon>
        <taxon>Embryophyta</taxon>
        <taxon>Tracheophyta</taxon>
        <taxon>Spermatophyta</taxon>
        <taxon>Magnoliopsida</taxon>
        <taxon>eudicotyledons</taxon>
        <taxon>Gunneridae</taxon>
        <taxon>Pentapetalae</taxon>
        <taxon>rosids</taxon>
        <taxon>fabids</taxon>
        <taxon>Fabales</taxon>
        <taxon>Fabaceae</taxon>
        <taxon>Papilionoideae</taxon>
        <taxon>50 kb inversion clade</taxon>
        <taxon>NPAAA clade</taxon>
        <taxon>indigoferoid/millettioid clade</taxon>
        <taxon>Phaseoleae</taxon>
        <taxon>Phaseolus</taxon>
    </lineage>
</organism>
<sequence length="115" mass="12120">MIGVIPVEFGNLSVMDMLAGTLSNSYHVGHLGSHSNLIISSSSSSTCSYLYSLPPKEKKMMENYLSWAQALASAWGFMLVVALMCCCLSTKPRQDSDVISGNGGCTCDGGGQACV</sequence>
<proteinExistence type="predicted"/>
<dbReference type="Proteomes" id="UP001374584">
    <property type="component" value="Unassembled WGS sequence"/>
</dbReference>
<protein>
    <submittedName>
        <fullName evidence="2">Uncharacterized protein</fullName>
    </submittedName>
</protein>